<dbReference type="AlphaFoldDB" id="A0A8J4R0S0"/>
<organism evidence="2 3">
    <name type="scientific">Castanea mollissima</name>
    <name type="common">Chinese chestnut</name>
    <dbReference type="NCBI Taxonomy" id="60419"/>
    <lineage>
        <taxon>Eukaryota</taxon>
        <taxon>Viridiplantae</taxon>
        <taxon>Streptophyta</taxon>
        <taxon>Embryophyta</taxon>
        <taxon>Tracheophyta</taxon>
        <taxon>Spermatophyta</taxon>
        <taxon>Magnoliopsida</taxon>
        <taxon>eudicotyledons</taxon>
        <taxon>Gunneridae</taxon>
        <taxon>Pentapetalae</taxon>
        <taxon>rosids</taxon>
        <taxon>fabids</taxon>
        <taxon>Fagales</taxon>
        <taxon>Fagaceae</taxon>
        <taxon>Castanea</taxon>
    </lineage>
</organism>
<dbReference type="Proteomes" id="UP000737018">
    <property type="component" value="Unassembled WGS sequence"/>
</dbReference>
<reference evidence="2" key="1">
    <citation type="submission" date="2020-03" db="EMBL/GenBank/DDBJ databases">
        <title>Castanea mollissima Vanexum genome sequencing.</title>
        <authorList>
            <person name="Staton M."/>
        </authorList>
    </citation>
    <scope>NUCLEOTIDE SEQUENCE</scope>
    <source>
        <tissue evidence="2">Leaf</tissue>
    </source>
</reference>
<evidence type="ECO:0000256" key="1">
    <source>
        <dbReference type="SAM" id="MobiDB-lite"/>
    </source>
</evidence>
<accession>A0A8J4R0S0</accession>
<feature type="region of interest" description="Disordered" evidence="1">
    <location>
        <begin position="13"/>
        <end position="48"/>
    </location>
</feature>
<evidence type="ECO:0000313" key="3">
    <source>
        <dbReference type="Proteomes" id="UP000737018"/>
    </source>
</evidence>
<dbReference type="EMBL" id="JRKL02001647">
    <property type="protein sequence ID" value="KAF3962835.1"/>
    <property type="molecule type" value="Genomic_DNA"/>
</dbReference>
<comment type="caution">
    <text evidence="2">The sequence shown here is derived from an EMBL/GenBank/DDBJ whole genome shotgun (WGS) entry which is preliminary data.</text>
</comment>
<gene>
    <name evidence="2" type="ORF">CMV_012701</name>
</gene>
<sequence>MKYFILIQIRPKDKKAPNPKWAADADPDPDPAVSRGPHTFKTQEPNSNAYISKYHRFPRAQNLEQNKKKIRLRSYKTHRSFSPLSVTGARYAEGGRDTCHLLVAVAAQLSSNQNLRWQALGQI</sequence>
<evidence type="ECO:0000313" key="2">
    <source>
        <dbReference type="EMBL" id="KAF3962835.1"/>
    </source>
</evidence>
<proteinExistence type="predicted"/>
<protein>
    <submittedName>
        <fullName evidence="2">Uncharacterized protein</fullName>
    </submittedName>
</protein>
<name>A0A8J4R0S0_9ROSI</name>
<keyword evidence="3" id="KW-1185">Reference proteome</keyword>